<gene>
    <name evidence="2" type="ORF">OVA965_LOCUS6859</name>
    <name evidence="3" type="ORF">TMI583_LOCUS6855</name>
</gene>
<reference evidence="2" key="1">
    <citation type="submission" date="2021-02" db="EMBL/GenBank/DDBJ databases">
        <authorList>
            <person name="Nowell W R."/>
        </authorList>
    </citation>
    <scope>NUCLEOTIDE SEQUENCE</scope>
</reference>
<feature type="region of interest" description="Disordered" evidence="1">
    <location>
        <begin position="695"/>
        <end position="715"/>
    </location>
</feature>
<evidence type="ECO:0000256" key="1">
    <source>
        <dbReference type="SAM" id="MobiDB-lite"/>
    </source>
</evidence>
<organism evidence="2 4">
    <name type="scientific">Didymodactylos carnosus</name>
    <dbReference type="NCBI Taxonomy" id="1234261"/>
    <lineage>
        <taxon>Eukaryota</taxon>
        <taxon>Metazoa</taxon>
        <taxon>Spiralia</taxon>
        <taxon>Gnathifera</taxon>
        <taxon>Rotifera</taxon>
        <taxon>Eurotatoria</taxon>
        <taxon>Bdelloidea</taxon>
        <taxon>Philodinida</taxon>
        <taxon>Philodinidae</taxon>
        <taxon>Didymodactylos</taxon>
    </lineage>
</organism>
<evidence type="ECO:0000313" key="4">
    <source>
        <dbReference type="Proteomes" id="UP000677228"/>
    </source>
</evidence>
<feature type="compositionally biased region" description="Polar residues" evidence="1">
    <location>
        <begin position="337"/>
        <end position="355"/>
    </location>
</feature>
<dbReference type="EMBL" id="CAJNOK010002118">
    <property type="protein sequence ID" value="CAF0845286.1"/>
    <property type="molecule type" value="Genomic_DNA"/>
</dbReference>
<feature type="compositionally biased region" description="Low complexity" evidence="1">
    <location>
        <begin position="257"/>
        <end position="266"/>
    </location>
</feature>
<sequence length="715" mass="81452">MTDNSVFLPNNNITLDEPSKLKQFSWEEWDSQKVAVLFRSGLDGLQRIVVRRYVEAVFSQSDKWKQLSHYFRSIPSVKAYIITTNEVDLINRVCEWHLNETYKLRFTMNIDQIIEWDDLMDFIQNAQNHSCTSGGFTNVRTRSKVTTIPVQLSQYIVHKKLTPPPSEQQSVHHIKNYSKISTLIAQRSTAQLKVSTSSIDIVTNRKPTAINDTRQMNEQTQKQNANKYPQTNHVKSPSNYDSSIMHNNRIDNGAISLSTVSSTSPSTDRHSKTNNEYQNMIPRSNIRQIDNSTTLPQSSPQTISASVGITSLSLRASLNNNAAVTLRSSTSVQNVNKNSLSKDQSATRITSNYSFTPTTITNHTRNNTRSNPTRLQNSRDKNNLIQKDSDTLPSELCSITLQNAKMSGSGWVQINNVYVPYITKNHQRLVPYQVLSLCKIVDCDEFLLKQTLTTSTMDDAKLMNRMIHDAKIDNEEITENSPFVNVYNVMVGTKNLVYVKLLPKDSPTSKINRQYKSVLSLRGGTVYIGHRTIPFVCAGNRNYVPFQDIIAIYPTLISQLKPISRVPRMHELDYLNLVKLYYAENDLSSDTLLIDMADLKQLQIIALSRNMTLTEHHQREKQKLEAEIKEKTLGNVSQKRKADSDLIYSPKHLKTNASSKQQTFRRFQNSTPPQQVIQSIGKRYTPSAVVPSSRSYFTMQQPQPQPYYPASTRTH</sequence>
<feature type="compositionally biased region" description="Low complexity" evidence="1">
    <location>
        <begin position="356"/>
        <end position="374"/>
    </location>
</feature>
<comment type="caution">
    <text evidence="2">The sequence shown here is derived from an EMBL/GenBank/DDBJ whole genome shotgun (WGS) entry which is preliminary data.</text>
</comment>
<dbReference type="Proteomes" id="UP000682733">
    <property type="component" value="Unassembled WGS sequence"/>
</dbReference>
<dbReference type="EMBL" id="CAJOBA010002118">
    <property type="protein sequence ID" value="CAF3630502.1"/>
    <property type="molecule type" value="Genomic_DNA"/>
</dbReference>
<protein>
    <submittedName>
        <fullName evidence="2">Uncharacterized protein</fullName>
    </submittedName>
</protein>
<accession>A0A8S2D550</accession>
<feature type="compositionally biased region" description="Basic and acidic residues" evidence="1">
    <location>
        <begin position="377"/>
        <end position="387"/>
    </location>
</feature>
<evidence type="ECO:0000313" key="3">
    <source>
        <dbReference type="EMBL" id="CAF3630502.1"/>
    </source>
</evidence>
<feature type="region of interest" description="Disordered" evidence="1">
    <location>
        <begin position="337"/>
        <end position="387"/>
    </location>
</feature>
<dbReference type="AlphaFoldDB" id="A0A8S2D550"/>
<feature type="region of interest" description="Disordered" evidence="1">
    <location>
        <begin position="217"/>
        <end position="236"/>
    </location>
</feature>
<feature type="region of interest" description="Disordered" evidence="1">
    <location>
        <begin position="257"/>
        <end position="276"/>
    </location>
</feature>
<evidence type="ECO:0000313" key="2">
    <source>
        <dbReference type="EMBL" id="CAF0845286.1"/>
    </source>
</evidence>
<proteinExistence type="predicted"/>
<feature type="region of interest" description="Disordered" evidence="1">
    <location>
        <begin position="655"/>
        <end position="676"/>
    </location>
</feature>
<dbReference type="Proteomes" id="UP000677228">
    <property type="component" value="Unassembled WGS sequence"/>
</dbReference>
<name>A0A8S2D550_9BILA</name>